<evidence type="ECO:0000256" key="6">
    <source>
        <dbReference type="ARBA" id="ARBA00023002"/>
    </source>
</evidence>
<comment type="caution">
    <text evidence="9">The sequence shown here is derived from an EMBL/GenBank/DDBJ whole genome shotgun (WGS) entry which is preliminary data.</text>
</comment>
<dbReference type="AlphaFoldDB" id="A0A0B2BTA4"/>
<comment type="cofactor">
    <cofactor evidence="1">
        <name>FAD</name>
        <dbReference type="ChEBI" id="CHEBI:57692"/>
    </cofactor>
</comment>
<dbReference type="SUPFAM" id="SSF51905">
    <property type="entry name" value="FAD/NAD(P)-binding domain"/>
    <property type="match status" value="1"/>
</dbReference>
<dbReference type="Gene3D" id="3.50.50.60">
    <property type="entry name" value="FAD/NAD(P)-binding domain"/>
    <property type="match status" value="2"/>
</dbReference>
<name>A0A0B2BTA4_9SPHN</name>
<keyword evidence="5" id="KW-0274">FAD</keyword>
<accession>A0A0B2BTA4</accession>
<dbReference type="EMBL" id="JTDN01000002">
    <property type="protein sequence ID" value="KHL24659.1"/>
    <property type="molecule type" value="Genomic_DNA"/>
</dbReference>
<comment type="pathway">
    <text evidence="2">Cofactor biosynthesis; ubiquinone biosynthesis.</text>
</comment>
<gene>
    <name evidence="9" type="ORF">PK98_11895</name>
</gene>
<comment type="similarity">
    <text evidence="3">Belongs to the UbiH/COQ6 family.</text>
</comment>
<evidence type="ECO:0000256" key="4">
    <source>
        <dbReference type="ARBA" id="ARBA00022630"/>
    </source>
</evidence>
<dbReference type="InterPro" id="IPR036188">
    <property type="entry name" value="FAD/NAD-bd_sf"/>
</dbReference>
<dbReference type="RefSeq" id="WP_039097112.1">
    <property type="nucleotide sequence ID" value="NZ_JTDN01000002.1"/>
</dbReference>
<dbReference type="NCBIfam" id="TIGR01988">
    <property type="entry name" value="Ubi-OHases"/>
    <property type="match status" value="1"/>
</dbReference>
<dbReference type="Proteomes" id="UP000030988">
    <property type="component" value="Unassembled WGS sequence"/>
</dbReference>
<dbReference type="PANTHER" id="PTHR43876:SF25">
    <property type="entry name" value="MONOOXYGENASE NMA2164"/>
    <property type="match status" value="1"/>
</dbReference>
<evidence type="ECO:0000313" key="10">
    <source>
        <dbReference type="Proteomes" id="UP000030988"/>
    </source>
</evidence>
<keyword evidence="4" id="KW-0285">Flavoprotein</keyword>
<dbReference type="Pfam" id="PF01494">
    <property type="entry name" value="FAD_binding_3"/>
    <property type="match status" value="1"/>
</dbReference>
<evidence type="ECO:0000256" key="5">
    <source>
        <dbReference type="ARBA" id="ARBA00022827"/>
    </source>
</evidence>
<dbReference type="PANTHER" id="PTHR43876">
    <property type="entry name" value="UBIQUINONE BIOSYNTHESIS MONOOXYGENASE COQ6, MITOCHONDRIAL"/>
    <property type="match status" value="1"/>
</dbReference>
<sequence>MEHDLIIVGGGPVGLALAAALAPLGRSIAVVERQGRAALADPAEDGRYIALTHRSIAFLQQVGAWDRIDPASRAPLREAQVLNGQSPFALGFDPGSGGAQWLGQLVSNHLIRRALFEVVATHPNVTLLTDVAVQGVATDRAAARVTLANGQVLTARLLVGADSRFSKVREALGIGAQVKRLGKSMVLARVAHDGDHRATATEWFQHGHTIAMLPLNGRHSSAVLTVEDDEVSRISALSPEELGAEITRRYGNRLGAMQVEAGPHVYPLAVTYAAHFAATRAALVGDAAVGMHPVTAHGFNLGLQGVATLAGLIGKAGAAADWGNSLLLRRFEAAHRLATRPIYTATNLLVGLYADDSLPARLVRHATLRAGARLPLARRAVARMLMQP</sequence>
<evidence type="ECO:0000256" key="1">
    <source>
        <dbReference type="ARBA" id="ARBA00001974"/>
    </source>
</evidence>
<keyword evidence="10" id="KW-1185">Reference proteome</keyword>
<dbReference type="PRINTS" id="PR00420">
    <property type="entry name" value="RNGMNOXGNASE"/>
</dbReference>
<dbReference type="InterPro" id="IPR002938">
    <property type="entry name" value="FAD-bd"/>
</dbReference>
<dbReference type="OrthoDB" id="9796623at2"/>
<keyword evidence="6" id="KW-0560">Oxidoreductase</keyword>
<proteinExistence type="inferred from homology"/>
<evidence type="ECO:0000313" key="9">
    <source>
        <dbReference type="EMBL" id="KHL24659.1"/>
    </source>
</evidence>
<dbReference type="GO" id="GO:0006744">
    <property type="term" value="P:ubiquinone biosynthetic process"/>
    <property type="evidence" value="ECO:0007669"/>
    <property type="project" value="UniProtKB-UniPathway"/>
</dbReference>
<organism evidence="9 10">
    <name type="scientific">Croceibacterium mercuriale</name>
    <dbReference type="NCBI Taxonomy" id="1572751"/>
    <lineage>
        <taxon>Bacteria</taxon>
        <taxon>Pseudomonadati</taxon>
        <taxon>Pseudomonadota</taxon>
        <taxon>Alphaproteobacteria</taxon>
        <taxon>Sphingomonadales</taxon>
        <taxon>Erythrobacteraceae</taxon>
        <taxon>Croceibacterium</taxon>
    </lineage>
</organism>
<reference evidence="9 10" key="1">
    <citation type="submission" date="2014-11" db="EMBL/GenBank/DDBJ databases">
        <title>Draft genome sequence of Kirrobacter mercurialis.</title>
        <authorList>
            <person name="Coil D.A."/>
            <person name="Eisen J.A."/>
        </authorList>
    </citation>
    <scope>NUCLEOTIDE SEQUENCE [LARGE SCALE GENOMIC DNA]</scope>
    <source>
        <strain evidence="9 10">Coronado</strain>
    </source>
</reference>
<protein>
    <recommendedName>
        <fullName evidence="8">FAD-binding domain-containing protein</fullName>
    </recommendedName>
</protein>
<dbReference type="GO" id="GO:0016705">
    <property type="term" value="F:oxidoreductase activity, acting on paired donors, with incorporation or reduction of molecular oxygen"/>
    <property type="evidence" value="ECO:0007669"/>
    <property type="project" value="InterPro"/>
</dbReference>
<feature type="domain" description="FAD-binding" evidence="8">
    <location>
        <begin position="4"/>
        <end position="314"/>
    </location>
</feature>
<dbReference type="InterPro" id="IPR010971">
    <property type="entry name" value="UbiH/COQ6"/>
</dbReference>
<dbReference type="UniPathway" id="UPA00232"/>
<dbReference type="NCBIfam" id="NF006593">
    <property type="entry name" value="PRK09126.1"/>
    <property type="match status" value="1"/>
</dbReference>
<dbReference type="GO" id="GO:0004497">
    <property type="term" value="F:monooxygenase activity"/>
    <property type="evidence" value="ECO:0007669"/>
    <property type="project" value="UniProtKB-KW"/>
</dbReference>
<dbReference type="InterPro" id="IPR051205">
    <property type="entry name" value="UbiH/COQ6_monooxygenase"/>
</dbReference>
<evidence type="ECO:0000256" key="7">
    <source>
        <dbReference type="ARBA" id="ARBA00023033"/>
    </source>
</evidence>
<evidence type="ECO:0000256" key="3">
    <source>
        <dbReference type="ARBA" id="ARBA00005349"/>
    </source>
</evidence>
<dbReference type="GO" id="GO:0071949">
    <property type="term" value="F:FAD binding"/>
    <property type="evidence" value="ECO:0007669"/>
    <property type="project" value="InterPro"/>
</dbReference>
<evidence type="ECO:0000259" key="8">
    <source>
        <dbReference type="Pfam" id="PF01494"/>
    </source>
</evidence>
<dbReference type="STRING" id="1572751.PK98_11895"/>
<keyword evidence="7" id="KW-0503">Monooxygenase</keyword>
<evidence type="ECO:0000256" key="2">
    <source>
        <dbReference type="ARBA" id="ARBA00004749"/>
    </source>
</evidence>